<dbReference type="Gene3D" id="1.25.40.10">
    <property type="entry name" value="Tetratricopeptide repeat domain"/>
    <property type="match status" value="3"/>
</dbReference>
<gene>
    <name evidence="6" type="ORF">VNI00_001493</name>
</gene>
<sequence>MLKRANLGRRQHLEQLGTNIPSIFFRLTSIHPYPISRRCLPSTALARRADSPRLHQSGTPATGSNLFTRKETAKILNPHTHLPVELLSSLLSQFPDNEAALPRIRAAPILLKHLLNANDTRHLAQLICCSPAPHHAIRVLQLGHLIGGKYKQNAYEGVAHHLAELSRWDLVLPVVSLGQEHMQSTTRRLMNWRVRALVELERHDVLRGVLSEFQKLQLQPDRRTFHLLISGCIRNRDLVGAKGLLHKMDSAGIPSDASTHVIIAKYYRAFGYNNQMQEHTLHVLPNVGEKTAAVVLNSLIQLRLDANDIRGALELLLLFHGATVTPIFDIVSGILSRQDGDDSLSRHDSADTILPDAETYSIFINYLTSKHELSRAIDVFIAMSSQGISPTAETVTSLIHLLFASGQGRTALRMVADMCQDHSTRHLFSQMLPSDAVVDPPLNVNGILPTTRVFNALLRGLLPICGIECIETVLKIMHANGVPPNASTMETLISHLARSGTHRLTQLVRILRKLTSPDIQPSLKSLHAILSSAIRHERFLTFGSGWNTIAAKFSRNRQETLRDLPQHGSHPEPFDPVGGVLFSHPHQLRPVVENLAKRCVKVDSAAAGLRMKYEAANKLDIESAQDVFRMLLGRGLQPSPYHFSALMEGYTRLGEMQAAKDLLKSAADVGVEANVVMFTILIAGYARQGNPEHAVRTFQAMVGANVRPDIASIDAVASSFFAVGAYLMARRTLITLWPYVEPFPERLRSVSLKELVKEFRSVQANRRVLREHLAKAEQARIRRQLVRLLKQWRTFSE</sequence>
<feature type="repeat" description="PPR" evidence="5">
    <location>
        <begin position="221"/>
        <end position="255"/>
    </location>
</feature>
<evidence type="ECO:0000256" key="1">
    <source>
        <dbReference type="ARBA" id="ARBA00006192"/>
    </source>
</evidence>
<organism evidence="6 7">
    <name type="scientific">Paramarasmius palmivorus</name>
    <dbReference type="NCBI Taxonomy" id="297713"/>
    <lineage>
        <taxon>Eukaryota</taxon>
        <taxon>Fungi</taxon>
        <taxon>Dikarya</taxon>
        <taxon>Basidiomycota</taxon>
        <taxon>Agaricomycotina</taxon>
        <taxon>Agaricomycetes</taxon>
        <taxon>Agaricomycetidae</taxon>
        <taxon>Agaricales</taxon>
        <taxon>Marasmiineae</taxon>
        <taxon>Marasmiaceae</taxon>
        <taxon>Paramarasmius</taxon>
    </lineage>
</organism>
<dbReference type="Proteomes" id="UP001383192">
    <property type="component" value="Unassembled WGS sequence"/>
</dbReference>
<evidence type="ECO:0000256" key="3">
    <source>
        <dbReference type="ARBA" id="ARBA00044493"/>
    </source>
</evidence>
<dbReference type="AlphaFoldDB" id="A0AAW0E4A1"/>
<name>A0AAW0E4A1_9AGAR</name>
<evidence type="ECO:0000256" key="4">
    <source>
        <dbReference type="ARBA" id="ARBA00044511"/>
    </source>
</evidence>
<evidence type="ECO:0000256" key="2">
    <source>
        <dbReference type="ARBA" id="ARBA00022737"/>
    </source>
</evidence>
<accession>A0AAW0E4A1</accession>
<feature type="repeat" description="PPR" evidence="5">
    <location>
        <begin position="674"/>
        <end position="708"/>
    </location>
</feature>
<evidence type="ECO:0008006" key="8">
    <source>
        <dbReference type="Google" id="ProtNLM"/>
    </source>
</evidence>
<proteinExistence type="inferred from homology"/>
<evidence type="ECO:0000313" key="7">
    <source>
        <dbReference type="Proteomes" id="UP001383192"/>
    </source>
</evidence>
<reference evidence="6 7" key="1">
    <citation type="submission" date="2024-01" db="EMBL/GenBank/DDBJ databases">
        <title>A draft genome for a cacao thread blight-causing isolate of Paramarasmius palmivorus.</title>
        <authorList>
            <person name="Baruah I.K."/>
            <person name="Bukari Y."/>
            <person name="Amoako-Attah I."/>
            <person name="Meinhardt L.W."/>
            <person name="Bailey B.A."/>
            <person name="Cohen S.P."/>
        </authorList>
    </citation>
    <scope>NUCLEOTIDE SEQUENCE [LARGE SCALE GENOMIC DNA]</scope>
    <source>
        <strain evidence="6 7">GH-12</strain>
    </source>
</reference>
<dbReference type="PANTHER" id="PTHR47447">
    <property type="entry name" value="OS03G0856100 PROTEIN"/>
    <property type="match status" value="1"/>
</dbReference>
<dbReference type="InterPro" id="IPR002885">
    <property type="entry name" value="PPR_rpt"/>
</dbReference>
<dbReference type="PROSITE" id="PS51375">
    <property type="entry name" value="PPR"/>
    <property type="match status" value="3"/>
</dbReference>
<comment type="function">
    <text evidence="3">Regulates mitochondrial small subunit maturation by controlling 15S rRNA 5'-end processing. Localizes to the 5' precursor of the 15S rRNA in a position that is subsequently occupied by mS47 in the mature yeast mtSSU. Uses structure and sequence-specific RNA recognition, binding to a single-stranded region of the precursor and specifically recognizing bases -6 to -1. The exchange of Ccm1 for mS47 is coupled to the irreversible removal of precursor rRNA that is accompanied by conformational changes of the mitoribosomal proteins uS5m and mS26. These conformational changes signal completion of 5'-end rRNA processing through protection of the mature 5'-end of the 15S rRNA and stabilization of mS47. The removal of the 5' precursor together with the dissociation of Ccm1 may be catalyzed by the 5'-3' exoribonuclease Pet127. Involved in the specific removal of group I introns in mitochondrial encoded transcripts.</text>
</comment>
<evidence type="ECO:0000256" key="5">
    <source>
        <dbReference type="PROSITE-ProRule" id="PRU00708"/>
    </source>
</evidence>
<dbReference type="Pfam" id="PF01535">
    <property type="entry name" value="PPR"/>
    <property type="match status" value="1"/>
</dbReference>
<feature type="repeat" description="PPR" evidence="5">
    <location>
        <begin position="356"/>
        <end position="390"/>
    </location>
</feature>
<comment type="caution">
    <text evidence="6">The sequence shown here is derived from an EMBL/GenBank/DDBJ whole genome shotgun (WGS) entry which is preliminary data.</text>
</comment>
<evidence type="ECO:0000313" key="6">
    <source>
        <dbReference type="EMBL" id="KAK7058869.1"/>
    </source>
</evidence>
<dbReference type="NCBIfam" id="TIGR00756">
    <property type="entry name" value="PPR"/>
    <property type="match status" value="3"/>
</dbReference>
<protein>
    <recommendedName>
        <fullName evidence="8">Pentatricopeptide repeat-containing protein</fullName>
    </recommendedName>
</protein>
<dbReference type="InterPro" id="IPR011990">
    <property type="entry name" value="TPR-like_helical_dom_sf"/>
</dbReference>
<comment type="subunit">
    <text evidence="4">Binds to mitochondrial small subunit 15S rRNA.</text>
</comment>
<dbReference type="EMBL" id="JAYKXP010000004">
    <property type="protein sequence ID" value="KAK7058869.1"/>
    <property type="molecule type" value="Genomic_DNA"/>
</dbReference>
<dbReference type="PANTHER" id="PTHR47447:SF17">
    <property type="entry name" value="OS12G0638900 PROTEIN"/>
    <property type="match status" value="1"/>
</dbReference>
<keyword evidence="7" id="KW-1185">Reference proteome</keyword>
<keyword evidence="2" id="KW-0677">Repeat</keyword>
<dbReference type="Pfam" id="PF13812">
    <property type="entry name" value="PPR_3"/>
    <property type="match status" value="1"/>
</dbReference>
<comment type="similarity">
    <text evidence="1">Belongs to the CCM1 family.</text>
</comment>